<dbReference type="STRING" id="1176587.A8C56_20030"/>
<accession>A0A1A9IBH1</accession>
<dbReference type="SUPFAM" id="SSF109854">
    <property type="entry name" value="DinB/YfiT-like putative metalloenzymes"/>
    <property type="match status" value="1"/>
</dbReference>
<dbReference type="Proteomes" id="UP000077667">
    <property type="component" value="Chromosome"/>
</dbReference>
<reference evidence="4 5" key="1">
    <citation type="submission" date="2016-05" db="EMBL/GenBank/DDBJ databases">
        <title>Niabella ginsenosidivorans BS26 whole genome sequencing.</title>
        <authorList>
            <person name="Im W.T."/>
            <person name="Siddiqi M.Z."/>
        </authorList>
    </citation>
    <scope>NUCLEOTIDE SEQUENCE [LARGE SCALE GENOMIC DNA]</scope>
    <source>
        <strain evidence="4 5">BS26</strain>
    </source>
</reference>
<dbReference type="GO" id="GO:0046872">
    <property type="term" value="F:metal ion binding"/>
    <property type="evidence" value="ECO:0007669"/>
    <property type="project" value="UniProtKB-KW"/>
</dbReference>
<feature type="binding site" evidence="3">
    <location>
        <position position="137"/>
    </location>
    <ligand>
        <name>a divalent metal cation</name>
        <dbReference type="ChEBI" id="CHEBI:60240"/>
    </ligand>
</feature>
<comment type="similarity">
    <text evidence="1">Belongs to the DinB family.</text>
</comment>
<dbReference type="InterPro" id="IPR034660">
    <property type="entry name" value="DinB/YfiT-like"/>
</dbReference>
<dbReference type="Gene3D" id="1.20.120.450">
    <property type="entry name" value="dinb family like domain"/>
    <property type="match status" value="1"/>
</dbReference>
<evidence type="ECO:0000313" key="4">
    <source>
        <dbReference type="EMBL" id="ANH84082.1"/>
    </source>
</evidence>
<evidence type="ECO:0000256" key="2">
    <source>
        <dbReference type="ARBA" id="ARBA00022723"/>
    </source>
</evidence>
<dbReference type="AlphaFoldDB" id="A0A1A9IBH1"/>
<gene>
    <name evidence="4" type="ORF">A8C56_20030</name>
</gene>
<name>A0A1A9IBH1_9BACT</name>
<evidence type="ECO:0000313" key="5">
    <source>
        <dbReference type="Proteomes" id="UP000077667"/>
    </source>
</evidence>
<evidence type="ECO:0000256" key="1">
    <source>
        <dbReference type="ARBA" id="ARBA00008635"/>
    </source>
</evidence>
<protein>
    <submittedName>
        <fullName evidence="4">Damage-inducible protein DinB</fullName>
    </submittedName>
</protein>
<dbReference type="RefSeq" id="WP_067762320.1">
    <property type="nucleotide sequence ID" value="NZ_CP015772.1"/>
</dbReference>
<keyword evidence="5" id="KW-1185">Reference proteome</keyword>
<dbReference type="KEGG" id="nia:A8C56_20030"/>
<feature type="binding site" evidence="3">
    <location>
        <position position="47"/>
    </location>
    <ligand>
        <name>a divalent metal cation</name>
        <dbReference type="ChEBI" id="CHEBI:60240"/>
    </ligand>
</feature>
<dbReference type="OrthoDB" id="119432at2"/>
<sequence length="165" mass="18811">MDTLQQLSAELEQEYNITKKFFELYPDGKGSYKPHPKSYSLSHLVTHIVEIFGWPGFMLQTEELDLGKTDYRPTPLDTKTDLLAALEKNKASSQEALQKATGADLEKNWRLAHNGQTLAEWTKYSAMRHALNQITHHRAQLGVYYRLNDIPLPGSYGPSADDQQF</sequence>
<proteinExistence type="inferred from homology"/>
<organism evidence="4 5">
    <name type="scientific">Niabella ginsenosidivorans</name>
    <dbReference type="NCBI Taxonomy" id="1176587"/>
    <lineage>
        <taxon>Bacteria</taxon>
        <taxon>Pseudomonadati</taxon>
        <taxon>Bacteroidota</taxon>
        <taxon>Chitinophagia</taxon>
        <taxon>Chitinophagales</taxon>
        <taxon>Chitinophagaceae</taxon>
        <taxon>Niabella</taxon>
    </lineage>
</organism>
<keyword evidence="2 3" id="KW-0479">Metal-binding</keyword>
<evidence type="ECO:0000256" key="3">
    <source>
        <dbReference type="PIRSR" id="PIRSR607837-1"/>
    </source>
</evidence>
<dbReference type="Pfam" id="PF05163">
    <property type="entry name" value="DinB"/>
    <property type="match status" value="1"/>
</dbReference>
<dbReference type="EMBL" id="CP015772">
    <property type="protein sequence ID" value="ANH84082.1"/>
    <property type="molecule type" value="Genomic_DNA"/>
</dbReference>
<dbReference type="InterPro" id="IPR007837">
    <property type="entry name" value="DinB"/>
</dbReference>